<dbReference type="RefSeq" id="WP_260727229.1">
    <property type="nucleotide sequence ID" value="NZ_BAAABS010000033.1"/>
</dbReference>
<gene>
    <name evidence="1" type="ORF">Drose_06210</name>
</gene>
<reference evidence="1" key="1">
    <citation type="submission" date="2021-04" db="EMBL/GenBank/DDBJ databases">
        <title>Biosynthetic gene clusters of Dactylosporangioum roseum.</title>
        <authorList>
            <person name="Hartkoorn R.C."/>
            <person name="Beaudoing E."/>
            <person name="Hot D."/>
            <person name="Moureu S."/>
        </authorList>
    </citation>
    <scope>NUCLEOTIDE SEQUENCE</scope>
    <source>
        <strain evidence="1">NRRL B-16295</strain>
    </source>
</reference>
<dbReference type="Proteomes" id="UP001058271">
    <property type="component" value="Chromosome"/>
</dbReference>
<accession>A0ABY5Z736</accession>
<organism evidence="1 2">
    <name type="scientific">Dactylosporangium roseum</name>
    <dbReference type="NCBI Taxonomy" id="47989"/>
    <lineage>
        <taxon>Bacteria</taxon>
        <taxon>Bacillati</taxon>
        <taxon>Actinomycetota</taxon>
        <taxon>Actinomycetes</taxon>
        <taxon>Micromonosporales</taxon>
        <taxon>Micromonosporaceae</taxon>
        <taxon>Dactylosporangium</taxon>
    </lineage>
</organism>
<evidence type="ECO:0000313" key="2">
    <source>
        <dbReference type="Proteomes" id="UP001058271"/>
    </source>
</evidence>
<name>A0ABY5Z736_9ACTN</name>
<dbReference type="EMBL" id="CP073721">
    <property type="protein sequence ID" value="UWZ37865.1"/>
    <property type="molecule type" value="Genomic_DNA"/>
</dbReference>
<proteinExistence type="predicted"/>
<evidence type="ECO:0000313" key="1">
    <source>
        <dbReference type="EMBL" id="UWZ37865.1"/>
    </source>
</evidence>
<sequence length="157" mass="17257">MGNLLTVRKLADKTVGERVVRYDPETGVKRLVNPATPGDDHEPWPLAGVEVIDAPDECAVPTGWVDRAVSEGWITLECARLVRRPGGPAGDPHSLTHAFVHADVLVIHAAAGDIRYRITHQPDKYVADGSDDDPVTRDHYVAGDTRVDWFYGLQREA</sequence>
<protein>
    <submittedName>
        <fullName evidence="1">Uncharacterized protein</fullName>
    </submittedName>
</protein>
<keyword evidence="2" id="KW-1185">Reference proteome</keyword>